<protein>
    <submittedName>
        <fullName evidence="1">Uncharacterized protein</fullName>
    </submittedName>
</protein>
<sequence>MKKGKRMNNMKIRALIDKKAKEIADSFRSKRIDSGNMLDGVDSPPQSSVVGNMVVDSTHLESYVDKVENKNNQASTSISYTNPASQEVEDWQVERKRLSDKISRLEAEQYKYKASAVRKEQNELREYAWIIVNRVGKNYTFNGEEEDPQRRVEKYIEFRNKIEFAIDSQSMIRPEVEARAIRKALFSILKGYALSQYQTMANQNLTIEQILKTMDQEYDYRTDLPTLFKRALETCIYDDRCKDNTILVKAHVRWLRVIEATKGWSVEKIILELMKGELIGAETTKRISELGDCDIDQFFDELYTFDSQRNQNMPYVNTDSLIRDSTPNFEVNAVSRISGKRVGQRHTWQKTKNMNPSSYERICTAFYLSKNIKNSEANKNVSKSRFEMKNCLYCGKGGHAYFKCTATKEESGYFWR</sequence>
<evidence type="ECO:0000313" key="1">
    <source>
        <dbReference type="EMBL" id="OEJ90084.1"/>
    </source>
</evidence>
<keyword evidence="2" id="KW-1185">Reference proteome</keyword>
<dbReference type="EMBL" id="LPNL01000003">
    <property type="protein sequence ID" value="OEJ90084.1"/>
    <property type="molecule type" value="Genomic_DNA"/>
</dbReference>
<dbReference type="Proteomes" id="UP000095605">
    <property type="component" value="Unassembled WGS sequence"/>
</dbReference>
<gene>
    <name evidence="1" type="ORF">AWRI3578_g1413</name>
</gene>
<evidence type="ECO:0000313" key="2">
    <source>
        <dbReference type="Proteomes" id="UP000095605"/>
    </source>
</evidence>
<dbReference type="AlphaFoldDB" id="A0A1E5RT98"/>
<comment type="caution">
    <text evidence="1">The sequence shown here is derived from an EMBL/GenBank/DDBJ whole genome shotgun (WGS) entry which is preliminary data.</text>
</comment>
<accession>A0A1E5RT98</accession>
<name>A0A1E5RT98_9ASCO</name>
<proteinExistence type="predicted"/>
<dbReference type="OrthoDB" id="3974389at2759"/>
<organism evidence="1 2">
    <name type="scientific">Hanseniaspora opuntiae</name>
    <dbReference type="NCBI Taxonomy" id="211096"/>
    <lineage>
        <taxon>Eukaryota</taxon>
        <taxon>Fungi</taxon>
        <taxon>Dikarya</taxon>
        <taxon>Ascomycota</taxon>
        <taxon>Saccharomycotina</taxon>
        <taxon>Saccharomycetes</taxon>
        <taxon>Saccharomycodales</taxon>
        <taxon>Saccharomycodaceae</taxon>
        <taxon>Hanseniaspora</taxon>
    </lineage>
</organism>
<reference evidence="2" key="1">
    <citation type="journal article" date="2016" name="Genome Announc.">
        <title>Genome sequences of three species of Hanseniaspora isolated from spontaneous wine fermentations.</title>
        <authorList>
            <person name="Sternes P.R."/>
            <person name="Lee D."/>
            <person name="Kutyna D.R."/>
            <person name="Borneman A.R."/>
        </authorList>
    </citation>
    <scope>NUCLEOTIDE SEQUENCE [LARGE SCALE GENOMIC DNA]</scope>
    <source>
        <strain evidence="2">AWRI3578</strain>
    </source>
</reference>